<evidence type="ECO:0000313" key="1">
    <source>
        <dbReference type="EMBL" id="GGZ89147.1"/>
    </source>
</evidence>
<evidence type="ECO:0000313" key="3">
    <source>
        <dbReference type="Proteomes" id="UP000326831"/>
    </source>
</evidence>
<keyword evidence="3" id="KW-1185">Reference proteome</keyword>
<evidence type="ECO:0000313" key="2">
    <source>
        <dbReference type="EMBL" id="QEU82100.1"/>
    </source>
</evidence>
<gene>
    <name evidence="2" type="ORF">CP968_30925</name>
    <name evidence="1" type="ORF">GCM10010371_56390</name>
</gene>
<dbReference type="KEGG" id="ssub:CP968_30925"/>
<dbReference type="OrthoDB" id="4287124at2"/>
<dbReference type="Proteomes" id="UP000326831">
    <property type="component" value="Chromosome"/>
</dbReference>
<dbReference type="AlphaFoldDB" id="A0A5P2UTA3"/>
<sequence length="456" mass="49845">MTTTLPQPSSRPVSDLPCPQALSHYDTELRAVLAAAADTPAPADAAGFAPAWELPAPGADLERFFGPSGISAHTVDEHGGRSIGLLHLMHNPRTRTTKTFASLVIVARAVAHIRRTGEPVMIITPSSANKATALRDAVLRAHESGLATPEQLRIVCVVPSASTDKLWHCGLADDDASRTAHPLAVLRTDEPGEVKQLARAVVDQETGALFADTGFRLWHSLDLRNYQVADAVRALFERDFLPPGERTHAHSVSSAFGLLGHFHGQQWHTGKEWPELGGQYFLVQHLGTPDMVASLHHGRFDHRPAWESRDGLFHQDRDPHFPRIAHAPDEQLDSTFYTRSPVTSPRMNEIIDRQGGGGVVVSLAECLERYPRIRHVLAPHGVHLPADPRELREWSLVMALTGVLNGIDRGLIATREVLVHGSGSYGTGDFRTADARHLRHVSSLDDLRRVVRAAAA</sequence>
<dbReference type="RefSeq" id="WP_150521103.1">
    <property type="nucleotide sequence ID" value="NZ_BMVX01000027.1"/>
</dbReference>
<dbReference type="EMBL" id="CP023701">
    <property type="protein sequence ID" value="QEU82100.1"/>
    <property type="molecule type" value="Genomic_DNA"/>
</dbReference>
<protein>
    <submittedName>
        <fullName evidence="2">Uncharacterized protein</fullName>
    </submittedName>
</protein>
<reference evidence="2 3" key="2">
    <citation type="submission" date="2017-09" db="EMBL/GenBank/DDBJ databases">
        <authorList>
            <person name="Lee N."/>
            <person name="Cho B.-K."/>
        </authorList>
    </citation>
    <scope>NUCLEOTIDE SEQUENCE [LARGE SCALE GENOMIC DNA]</scope>
    <source>
        <strain evidence="2 3">ATCC 27467</strain>
    </source>
</reference>
<dbReference type="Pfam" id="PF19465">
    <property type="entry name" value="DUF6002"/>
    <property type="match status" value="1"/>
</dbReference>
<dbReference type="Proteomes" id="UP000634660">
    <property type="component" value="Unassembled WGS sequence"/>
</dbReference>
<reference evidence="1" key="3">
    <citation type="submission" date="2020-09" db="EMBL/GenBank/DDBJ databases">
        <authorList>
            <person name="Sun Q."/>
            <person name="Ohkuma M."/>
        </authorList>
    </citation>
    <scope>NUCLEOTIDE SEQUENCE</scope>
    <source>
        <strain evidence="1">JCM 4834</strain>
    </source>
</reference>
<dbReference type="EMBL" id="BMVX01000027">
    <property type="protein sequence ID" value="GGZ89147.1"/>
    <property type="molecule type" value="Genomic_DNA"/>
</dbReference>
<reference evidence="1" key="1">
    <citation type="journal article" date="2014" name="Int. J. Syst. Evol. Microbiol.">
        <title>Complete genome sequence of Corynebacterium casei LMG S-19264T (=DSM 44701T), isolated from a smear-ripened cheese.</title>
        <authorList>
            <consortium name="US DOE Joint Genome Institute (JGI-PGF)"/>
            <person name="Walter F."/>
            <person name="Albersmeier A."/>
            <person name="Kalinowski J."/>
            <person name="Ruckert C."/>
        </authorList>
    </citation>
    <scope>NUCLEOTIDE SEQUENCE</scope>
    <source>
        <strain evidence="1">JCM 4834</strain>
    </source>
</reference>
<dbReference type="InterPro" id="IPR046044">
    <property type="entry name" value="DUF6002"/>
</dbReference>
<accession>A0A5P2UTA3</accession>
<name>A0A5P2UTA3_9ACTN</name>
<organism evidence="2 3">
    <name type="scientific">Streptomyces subrutilus</name>
    <dbReference type="NCBI Taxonomy" id="36818"/>
    <lineage>
        <taxon>Bacteria</taxon>
        <taxon>Bacillati</taxon>
        <taxon>Actinomycetota</taxon>
        <taxon>Actinomycetes</taxon>
        <taxon>Kitasatosporales</taxon>
        <taxon>Streptomycetaceae</taxon>
        <taxon>Streptomyces</taxon>
    </lineage>
</organism>
<proteinExistence type="predicted"/>